<dbReference type="EMBL" id="MLAU01020768">
    <property type="protein sequence ID" value="OIW21219.1"/>
    <property type="molecule type" value="Genomic_DNA"/>
</dbReference>
<reference evidence="5 6" key="1">
    <citation type="journal article" date="2017" name="Plant Biotechnol. J.">
        <title>A comprehensive draft genome sequence for lupin (Lupinus angustifolius), an emerging health food: insights into plant-microbe interactions and legume evolution.</title>
        <authorList>
            <person name="Hane J.K."/>
            <person name="Ming Y."/>
            <person name="Kamphuis L.G."/>
            <person name="Nelson M.N."/>
            <person name="Garg G."/>
            <person name="Atkins C.A."/>
            <person name="Bayer P.E."/>
            <person name="Bravo A."/>
            <person name="Bringans S."/>
            <person name="Cannon S."/>
            <person name="Edwards D."/>
            <person name="Foley R."/>
            <person name="Gao L.L."/>
            <person name="Harrison M.J."/>
            <person name="Huang W."/>
            <person name="Hurgobin B."/>
            <person name="Li S."/>
            <person name="Liu C.W."/>
            <person name="McGrath A."/>
            <person name="Morahan G."/>
            <person name="Murray J."/>
            <person name="Weller J."/>
            <person name="Jian J."/>
            <person name="Singh K.B."/>
        </authorList>
    </citation>
    <scope>NUCLEOTIDE SEQUENCE [LARGE SCALE GENOMIC DNA]</scope>
    <source>
        <strain evidence="6">cv. Tanjil</strain>
        <tissue evidence="5">Whole plant</tissue>
    </source>
</reference>
<protein>
    <recommendedName>
        <fullName evidence="4">DYW domain-containing protein</fullName>
    </recommendedName>
</protein>
<evidence type="ECO:0000313" key="5">
    <source>
        <dbReference type="EMBL" id="OIW21219.1"/>
    </source>
</evidence>
<dbReference type="KEGG" id="lang:109339553"/>
<dbReference type="Gene3D" id="1.25.40.10">
    <property type="entry name" value="Tetratricopeptide repeat domain"/>
    <property type="match status" value="7"/>
</dbReference>
<dbReference type="InterPro" id="IPR046960">
    <property type="entry name" value="PPR_At4g14850-like_plant"/>
</dbReference>
<comment type="caution">
    <text evidence="5">The sequence shown here is derived from an EMBL/GenBank/DDBJ whole genome shotgun (WGS) entry which is preliminary data.</text>
</comment>
<evidence type="ECO:0000313" key="6">
    <source>
        <dbReference type="Proteomes" id="UP000188354"/>
    </source>
</evidence>
<proteinExistence type="inferred from homology"/>
<dbReference type="PANTHER" id="PTHR47926:SF506">
    <property type="entry name" value="TETRATRICOPEPTIDE REPEAT-LIKE SUPERFAMILY PROTEIN ISOFORM 1"/>
    <property type="match status" value="1"/>
</dbReference>
<evidence type="ECO:0000256" key="3">
    <source>
        <dbReference type="PROSITE-ProRule" id="PRU00708"/>
    </source>
</evidence>
<organism evidence="5 6">
    <name type="scientific">Lupinus angustifolius</name>
    <name type="common">Narrow-leaved blue lupine</name>
    <dbReference type="NCBI Taxonomy" id="3871"/>
    <lineage>
        <taxon>Eukaryota</taxon>
        <taxon>Viridiplantae</taxon>
        <taxon>Streptophyta</taxon>
        <taxon>Embryophyta</taxon>
        <taxon>Tracheophyta</taxon>
        <taxon>Spermatophyta</taxon>
        <taxon>Magnoliopsida</taxon>
        <taxon>eudicotyledons</taxon>
        <taxon>Gunneridae</taxon>
        <taxon>Pentapetalae</taxon>
        <taxon>rosids</taxon>
        <taxon>fabids</taxon>
        <taxon>Fabales</taxon>
        <taxon>Fabaceae</taxon>
        <taxon>Papilionoideae</taxon>
        <taxon>50 kb inversion clade</taxon>
        <taxon>genistoids sensu lato</taxon>
        <taxon>core genistoids</taxon>
        <taxon>Genisteae</taxon>
        <taxon>Lupinus</taxon>
    </lineage>
</organism>
<dbReference type="FunFam" id="1.25.40.10:FF:000381">
    <property type="entry name" value="Pentatricopeptide repeat-containing protein"/>
    <property type="match status" value="2"/>
</dbReference>
<dbReference type="InterPro" id="IPR002885">
    <property type="entry name" value="PPR_rpt"/>
</dbReference>
<feature type="repeat" description="PPR" evidence="3">
    <location>
        <begin position="154"/>
        <end position="188"/>
    </location>
</feature>
<dbReference type="STRING" id="3871.A0A394DE43"/>
<dbReference type="PROSITE" id="PS51375">
    <property type="entry name" value="PPR"/>
    <property type="match status" value="9"/>
</dbReference>
<dbReference type="GO" id="GO:0008270">
    <property type="term" value="F:zinc ion binding"/>
    <property type="evidence" value="ECO:0007669"/>
    <property type="project" value="InterPro"/>
</dbReference>
<feature type="repeat" description="PPR" evidence="3">
    <location>
        <begin position="458"/>
        <end position="492"/>
    </location>
</feature>
<dbReference type="AlphaFoldDB" id="A0A394DE43"/>
<keyword evidence="6" id="KW-1185">Reference proteome</keyword>
<name>A0A394DE43_LUPAN</name>
<dbReference type="GO" id="GO:0003723">
    <property type="term" value="F:RNA binding"/>
    <property type="evidence" value="ECO:0007669"/>
    <property type="project" value="InterPro"/>
</dbReference>
<feature type="repeat" description="PPR" evidence="3">
    <location>
        <begin position="759"/>
        <end position="793"/>
    </location>
</feature>
<evidence type="ECO:0000259" key="4">
    <source>
        <dbReference type="Pfam" id="PF14432"/>
    </source>
</evidence>
<feature type="domain" description="DYW" evidence="4">
    <location>
        <begin position="974"/>
        <end position="1066"/>
    </location>
</feature>
<dbReference type="InterPro" id="IPR011990">
    <property type="entry name" value="TPR-like_helical_dom_sf"/>
</dbReference>
<dbReference type="InterPro" id="IPR032867">
    <property type="entry name" value="DYW_dom"/>
</dbReference>
<dbReference type="FunFam" id="1.25.40.10:FF:000031">
    <property type="entry name" value="Pentatricopeptide repeat-containing protein mitochondrial"/>
    <property type="match status" value="1"/>
</dbReference>
<sequence>MNRTKISISPWKLFFKSFDYSSSLVQGLIQFSELARHCRKLSTLNLVHAPPTTQFPVFNCENHFKTCIKGKESFSFGIHLGSLVDHPNTQVSSFHQKGFSEVTEEIVGKALHALCVKGVVHPGTFSTNTLINMYSKLGNIKYAQSVFDRMLDRNEASWNNMMSGFVRVGLYHDAMRFFHHMCEYGIRPSSYVVASLVTACDRSGCMVEGALQMHGYVAKCGLLSDVFVGTCLLHFYCTHGHLSEAKKLFDEIDEPNVVSWTSLMVGYSDNGYIEEVINIYQHLRCNGLFFNQNTMATVIRSCGVLGDKTLGYQILGNVIKSGLDTSISVANSLISMFGNCDNIEEASCVFDNMKDRDTISWNSIIAACVHNGQCEESLGHFFRMRHTHTETNYITISTLLPVCGSSQNLRWGKGLHGLVVKSGLESNVCLCNSLLSMYSQAGKYEDSEFIFHTMPERDLISWNSMMASYVEEGKHPRAIQLFVEMLQTRKTMTFVTFTTALSACYNLEKTKIVHALAILFGFHHNSIIGNALVTMYGKFGFMAEAQKVCKVMPKRDEVTWNALIGGHADNKEPNAAIKAFNLLREEGLPVNYITIVNLLSACLSPDDLLGHGMPIHAHIVVAGFELDTYVQSSLITMYAQCGDLNASNYIFDVLANKNSSTWNAILSANAHHGPGEEALKLAVKMRHSGVDLDQFSFSVALSIIGNLTVLDEGQQLHSLIIKRGLESNEYILNAIMDMYGKCGEIDDVFKNLPQPRSRSLRSWNILISALARHGCFQQGRDAFHEMLDLGLRPDHVTFVSLLSACSHGGLVDEGLGYFSSMTTEYGVPIGIEHCVCIIDLLGRSGKLAEAEVFINKMPIPPTDLVWRSLLAACKTHGNLELGRKAAECLFEMDSSDDSAYVLYSNVCASTRRWEDVENVRKQMESHNIKKKPACSWIKLKNKVATFGMGEKFHPQGTQIYAKLEELRKMIKETGYVPDTSYSLQDTDEEQKEHNLWNHSERIALAFGLINSAESSPLRIFKNLRVCGDCHSVFKLVSEIVGRKIILRDAYRFHHFTGGKCSCSDYW</sequence>
<keyword evidence="2" id="KW-0677">Repeat</keyword>
<evidence type="ECO:0000256" key="2">
    <source>
        <dbReference type="ARBA" id="ARBA00022737"/>
    </source>
</evidence>
<feature type="repeat" description="PPR" evidence="3">
    <location>
        <begin position="357"/>
        <end position="391"/>
    </location>
</feature>
<accession>A0A394DE43</accession>
<comment type="similarity">
    <text evidence="1">Belongs to the PPR family. PCMP-H subfamily.</text>
</comment>
<dbReference type="Pfam" id="PF01535">
    <property type="entry name" value="PPR"/>
    <property type="match status" value="9"/>
</dbReference>
<feature type="repeat" description="PPR" evidence="3">
    <location>
        <begin position="556"/>
        <end position="590"/>
    </location>
</feature>
<evidence type="ECO:0000256" key="1">
    <source>
        <dbReference type="ARBA" id="ARBA00006643"/>
    </source>
</evidence>
<dbReference type="Pfam" id="PF13041">
    <property type="entry name" value="PPR_2"/>
    <property type="match status" value="2"/>
</dbReference>
<feature type="repeat" description="PPR" evidence="3">
    <location>
        <begin position="658"/>
        <end position="692"/>
    </location>
</feature>
<dbReference type="Proteomes" id="UP000188354">
    <property type="component" value="Unassembled WGS sequence"/>
</dbReference>
<dbReference type="OrthoDB" id="607373at2759"/>
<dbReference type="GO" id="GO:0009451">
    <property type="term" value="P:RNA modification"/>
    <property type="evidence" value="ECO:0007669"/>
    <property type="project" value="InterPro"/>
</dbReference>
<dbReference type="FunFam" id="1.25.40.10:FF:000073">
    <property type="entry name" value="Pentatricopeptide repeat-containing protein chloroplastic"/>
    <property type="match status" value="1"/>
</dbReference>
<dbReference type="Pfam" id="PF14432">
    <property type="entry name" value="DYW_deaminase"/>
    <property type="match status" value="1"/>
</dbReference>
<feature type="repeat" description="PPR" evidence="3">
    <location>
        <begin position="427"/>
        <end position="457"/>
    </location>
</feature>
<feature type="repeat" description="PPR" evidence="3">
    <location>
        <begin position="123"/>
        <end position="153"/>
    </location>
</feature>
<dbReference type="NCBIfam" id="TIGR00756">
    <property type="entry name" value="PPR"/>
    <property type="match status" value="4"/>
</dbReference>
<dbReference type="Pfam" id="PF20431">
    <property type="entry name" value="E_motif"/>
    <property type="match status" value="1"/>
</dbReference>
<feature type="repeat" description="PPR" evidence="3">
    <location>
        <begin position="256"/>
        <end position="290"/>
    </location>
</feature>
<dbReference type="Gramene" id="OIW21219">
    <property type="protein sequence ID" value="OIW21219"/>
    <property type="gene ID" value="TanjilG_31087"/>
</dbReference>
<dbReference type="PANTHER" id="PTHR47926">
    <property type="entry name" value="PENTATRICOPEPTIDE REPEAT-CONTAINING PROTEIN"/>
    <property type="match status" value="1"/>
</dbReference>
<dbReference type="InterPro" id="IPR046848">
    <property type="entry name" value="E_motif"/>
</dbReference>
<gene>
    <name evidence="5" type="ORF">TanjilG_31087</name>
</gene>
<dbReference type="FunFam" id="1.25.40.10:FF:000366">
    <property type="entry name" value="Pentatricopeptide (PPR) repeat-containing protein"/>
    <property type="match status" value="1"/>
</dbReference>